<comment type="cofactor">
    <cofactor evidence="1 6 7">
        <name>pyridoxal 5'-phosphate</name>
        <dbReference type="ChEBI" id="CHEBI:597326"/>
    </cofactor>
</comment>
<dbReference type="EMBL" id="VEPZ02001014">
    <property type="protein sequence ID" value="KAE8701817.1"/>
    <property type="molecule type" value="Genomic_DNA"/>
</dbReference>
<evidence type="ECO:0000256" key="3">
    <source>
        <dbReference type="ARBA" id="ARBA00022793"/>
    </source>
</evidence>
<feature type="modified residue" description="N6-(pyridoxal phosphate)lysine" evidence="6">
    <location>
        <position position="283"/>
    </location>
</feature>
<dbReference type="InterPro" id="IPR015421">
    <property type="entry name" value="PyrdxlP-dep_Trfase_major"/>
</dbReference>
<evidence type="ECO:0000256" key="6">
    <source>
        <dbReference type="PIRSR" id="PIRSR602129-50"/>
    </source>
</evidence>
<comment type="caution">
    <text evidence="8">The sequence shown here is derived from an EMBL/GenBank/DDBJ whole genome shotgun (WGS) entry which is preliminary data.</text>
</comment>
<dbReference type="AlphaFoldDB" id="A0A6A3ADI2"/>
<keyword evidence="9" id="KW-1185">Reference proteome</keyword>
<evidence type="ECO:0000313" key="8">
    <source>
        <dbReference type="EMBL" id="KAE8701817.1"/>
    </source>
</evidence>
<dbReference type="PROSITE" id="PS00392">
    <property type="entry name" value="DDC_GAD_HDC_YDC"/>
    <property type="match status" value="1"/>
</dbReference>
<dbReference type="InterPro" id="IPR015424">
    <property type="entry name" value="PyrdxlP-dep_Trfase"/>
</dbReference>
<accession>A0A6A3ADI2</accession>
<dbReference type="PANTHER" id="PTHR46101:SF2">
    <property type="entry name" value="SERINE DECARBOXYLASE"/>
    <property type="match status" value="1"/>
</dbReference>
<evidence type="ECO:0000256" key="1">
    <source>
        <dbReference type="ARBA" id="ARBA00001933"/>
    </source>
</evidence>
<protein>
    <submittedName>
        <fullName evidence="8">Serine decarboxylase</fullName>
    </submittedName>
</protein>
<evidence type="ECO:0000256" key="7">
    <source>
        <dbReference type="RuleBase" id="RU000382"/>
    </source>
</evidence>
<sequence>MAGALEIETAPPNVNGSNFDPTALVVEPLPPVVTAANGGAGESGQEKDAGVEKPANGIVLGRNVHTTCHAVTEPEANDDSIGDMEAYMAGVLARYRRNLMEKTNLHLGYPYNLDFDYGALAQLQHFSINNLGDPFIESNYGVHSRQFEVGVLDWFAHLWEIEKNDYWGYITNCGTEGNLHGILVWKGSVSRWDSIDCTDFRAKLLANRDKQAIINVNIGTTVKGAVDDLDLVIQTLEGCGFSHDRFYIHCDGALFGLMMPFVKRAPKVSFKKPIGSVSVSGHKFVGCPIPCGVQITRMEHINALSSNVEYLASRDATIMGSRNGHAPIFLCTVVFERPWDEEFVRRWQLACEGNIAHVVVMPSVSMEKLDIFLNEFVKNRSTWYQGQQPPCIAADIGKENCACALHK</sequence>
<name>A0A6A3ADI2_HIBSY</name>
<keyword evidence="5 7" id="KW-0456">Lyase</keyword>
<dbReference type="InterPro" id="IPR002129">
    <property type="entry name" value="PyrdxlP-dep_de-COase"/>
</dbReference>
<dbReference type="GO" id="GO:0019752">
    <property type="term" value="P:carboxylic acid metabolic process"/>
    <property type="evidence" value="ECO:0007669"/>
    <property type="project" value="InterPro"/>
</dbReference>
<dbReference type="SUPFAM" id="SSF53383">
    <property type="entry name" value="PLP-dependent transferases"/>
    <property type="match status" value="1"/>
</dbReference>
<dbReference type="GO" id="GO:0016831">
    <property type="term" value="F:carboxy-lyase activity"/>
    <property type="evidence" value="ECO:0007669"/>
    <property type="project" value="UniProtKB-KW"/>
</dbReference>
<dbReference type="Proteomes" id="UP000436088">
    <property type="component" value="Unassembled WGS sequence"/>
</dbReference>
<dbReference type="GO" id="GO:0030170">
    <property type="term" value="F:pyridoxal phosphate binding"/>
    <property type="evidence" value="ECO:0007669"/>
    <property type="project" value="InterPro"/>
</dbReference>
<gene>
    <name evidence="8" type="ORF">F3Y22_tig00110505pilonHSYRG00262</name>
</gene>
<organism evidence="8 9">
    <name type="scientific">Hibiscus syriacus</name>
    <name type="common">Rose of Sharon</name>
    <dbReference type="NCBI Taxonomy" id="106335"/>
    <lineage>
        <taxon>Eukaryota</taxon>
        <taxon>Viridiplantae</taxon>
        <taxon>Streptophyta</taxon>
        <taxon>Embryophyta</taxon>
        <taxon>Tracheophyta</taxon>
        <taxon>Spermatophyta</taxon>
        <taxon>Magnoliopsida</taxon>
        <taxon>eudicotyledons</taxon>
        <taxon>Gunneridae</taxon>
        <taxon>Pentapetalae</taxon>
        <taxon>rosids</taxon>
        <taxon>malvids</taxon>
        <taxon>Malvales</taxon>
        <taxon>Malvaceae</taxon>
        <taxon>Malvoideae</taxon>
        <taxon>Hibiscus</taxon>
    </lineage>
</organism>
<dbReference type="InterPro" id="IPR021115">
    <property type="entry name" value="Pyridoxal-P_BS"/>
</dbReference>
<keyword evidence="3" id="KW-0210">Decarboxylase</keyword>
<proteinExistence type="inferred from homology"/>
<evidence type="ECO:0000256" key="4">
    <source>
        <dbReference type="ARBA" id="ARBA00022898"/>
    </source>
</evidence>
<dbReference type="InterPro" id="IPR051151">
    <property type="entry name" value="Group_II_Decarboxylase"/>
</dbReference>
<evidence type="ECO:0000256" key="5">
    <source>
        <dbReference type="ARBA" id="ARBA00023239"/>
    </source>
</evidence>
<comment type="similarity">
    <text evidence="2 7">Belongs to the group II decarboxylase family.</text>
</comment>
<evidence type="ECO:0000313" key="9">
    <source>
        <dbReference type="Proteomes" id="UP000436088"/>
    </source>
</evidence>
<dbReference type="Pfam" id="PF00282">
    <property type="entry name" value="Pyridoxal_deC"/>
    <property type="match status" value="1"/>
</dbReference>
<keyword evidence="4 6" id="KW-0663">Pyridoxal phosphate</keyword>
<dbReference type="Gene3D" id="3.40.640.10">
    <property type="entry name" value="Type I PLP-dependent aspartate aminotransferase-like (Major domain)"/>
    <property type="match status" value="2"/>
</dbReference>
<dbReference type="PANTHER" id="PTHR46101">
    <property type="match status" value="1"/>
</dbReference>
<evidence type="ECO:0000256" key="2">
    <source>
        <dbReference type="ARBA" id="ARBA00009533"/>
    </source>
</evidence>
<reference evidence="8" key="1">
    <citation type="submission" date="2019-09" db="EMBL/GenBank/DDBJ databases">
        <title>Draft genome information of white flower Hibiscus syriacus.</title>
        <authorList>
            <person name="Kim Y.-M."/>
        </authorList>
    </citation>
    <scope>NUCLEOTIDE SEQUENCE [LARGE SCALE GENOMIC DNA]</scope>
    <source>
        <strain evidence="8">YM2019G1</strain>
    </source>
</reference>